<evidence type="ECO:0000313" key="9">
    <source>
        <dbReference type="Proteomes" id="UP000295310"/>
    </source>
</evidence>
<protein>
    <recommendedName>
        <fullName evidence="6">Ferredoxin--NADP reductase</fullName>
        <shortName evidence="6">FNR</shortName>
        <shortName evidence="6">Fd-NADP(+) reductase</shortName>
        <ecNumber evidence="6">1.18.1.2</ecNumber>
    </recommendedName>
</protein>
<feature type="domain" description="FAD/NAD(P)-binding" evidence="7">
    <location>
        <begin position="7"/>
        <end position="292"/>
    </location>
</feature>
<evidence type="ECO:0000256" key="6">
    <source>
        <dbReference type="HAMAP-Rule" id="MF_01685"/>
    </source>
</evidence>
<keyword evidence="4 6" id="KW-0521">NADP</keyword>
<dbReference type="EMBL" id="SCWA01000004">
    <property type="protein sequence ID" value="TDL98450.1"/>
    <property type="molecule type" value="Genomic_DNA"/>
</dbReference>
<evidence type="ECO:0000256" key="4">
    <source>
        <dbReference type="ARBA" id="ARBA00022857"/>
    </source>
</evidence>
<dbReference type="InterPro" id="IPR050097">
    <property type="entry name" value="Ferredoxin-NADP_redctase_2"/>
</dbReference>
<dbReference type="GO" id="GO:0050660">
    <property type="term" value="F:flavin adenine dinucleotide binding"/>
    <property type="evidence" value="ECO:0007669"/>
    <property type="project" value="UniProtKB-UniRule"/>
</dbReference>
<comment type="cofactor">
    <cofactor evidence="6">
        <name>FAD</name>
        <dbReference type="ChEBI" id="CHEBI:57692"/>
    </cofactor>
    <text evidence="6">Binds 1 FAD per subunit.</text>
</comment>
<evidence type="ECO:0000259" key="7">
    <source>
        <dbReference type="Pfam" id="PF07992"/>
    </source>
</evidence>
<comment type="catalytic activity">
    <reaction evidence="6">
        <text>2 reduced [2Fe-2S]-[ferredoxin] + NADP(+) + H(+) = 2 oxidized [2Fe-2S]-[ferredoxin] + NADPH</text>
        <dbReference type="Rhea" id="RHEA:20125"/>
        <dbReference type="Rhea" id="RHEA-COMP:10000"/>
        <dbReference type="Rhea" id="RHEA-COMP:10001"/>
        <dbReference type="ChEBI" id="CHEBI:15378"/>
        <dbReference type="ChEBI" id="CHEBI:33737"/>
        <dbReference type="ChEBI" id="CHEBI:33738"/>
        <dbReference type="ChEBI" id="CHEBI:57783"/>
        <dbReference type="ChEBI" id="CHEBI:58349"/>
        <dbReference type="EC" id="1.18.1.2"/>
    </reaction>
</comment>
<accession>A0A4R6BF31</accession>
<dbReference type="Proteomes" id="UP000295310">
    <property type="component" value="Unassembled WGS sequence"/>
</dbReference>
<comment type="caution">
    <text evidence="8">The sequence shown here is derived from an EMBL/GenBank/DDBJ whole genome shotgun (WGS) entry which is preliminary data.</text>
</comment>
<evidence type="ECO:0000313" key="8">
    <source>
        <dbReference type="EMBL" id="TDL98450.1"/>
    </source>
</evidence>
<sequence>MLSQLLDITIIGGGPAGLYTAFYAGLRGMKVRIIEYQDKLGGKVNLYPEKIVWDIGGIAPKPAGEIVDDMITQGLTFEPEVHLSEKVMNITKKEEQLFEVATDQNTYLSKSVIIAIGSGIISPMKLAIEGAERYEVANLHYVVPSLSRFKDRRVLISGGGNAAVDWAYAIAPFAAHVSILCRKDDFKGHEEMVRKLDDRGVEKIMSHSIHSLQAEGDAIESVIIQHCRTREPREIAVDDVIINHGFHMESDLLDQCDIKLERKDNFYIKGHADSSTQVPGVYAVGDILSHDSKVQLMAGCFHDAANAANLAKTYIDPTASEAGTVSSHNEVFKEKNEELLSNML</sequence>
<feature type="binding site" evidence="6">
    <location>
        <position position="87"/>
    </location>
    <ligand>
        <name>FAD</name>
        <dbReference type="ChEBI" id="CHEBI:57692"/>
    </ligand>
</feature>
<organism evidence="8 9">
    <name type="scientific">Macrococcus brunensis</name>
    <dbReference type="NCBI Taxonomy" id="198483"/>
    <lineage>
        <taxon>Bacteria</taxon>
        <taxon>Bacillati</taxon>
        <taxon>Bacillota</taxon>
        <taxon>Bacilli</taxon>
        <taxon>Bacillales</taxon>
        <taxon>Staphylococcaceae</taxon>
        <taxon>Macrococcus</taxon>
    </lineage>
</organism>
<comment type="similarity">
    <text evidence="6">Belongs to the ferredoxin--NADP reductase type 2 family.</text>
</comment>
<dbReference type="AlphaFoldDB" id="A0A4R6BF31"/>
<feature type="binding site" evidence="6">
    <location>
        <position position="47"/>
    </location>
    <ligand>
        <name>FAD</name>
        <dbReference type="ChEBI" id="CHEBI:57692"/>
    </ligand>
</feature>
<feature type="binding site" evidence="6">
    <location>
        <position position="121"/>
    </location>
    <ligand>
        <name>FAD</name>
        <dbReference type="ChEBI" id="CHEBI:57692"/>
    </ligand>
</feature>
<reference evidence="8 9" key="1">
    <citation type="submission" date="2019-01" db="EMBL/GenBank/DDBJ databases">
        <title>Draft genome sequences of the type strains of six Macrococcus species.</title>
        <authorList>
            <person name="Mazhar S."/>
            <person name="Altermann E."/>
            <person name="Hill C."/>
            <person name="Mcauliffe O."/>
        </authorList>
    </citation>
    <scope>NUCLEOTIDE SEQUENCE [LARGE SCALE GENOMIC DNA]</scope>
    <source>
        <strain evidence="8 9">CCM4811</strain>
    </source>
</reference>
<dbReference type="Gene3D" id="3.50.50.60">
    <property type="entry name" value="FAD/NAD(P)-binding domain"/>
    <property type="match status" value="2"/>
</dbReference>
<feature type="binding site" evidence="6">
    <location>
        <position position="35"/>
    </location>
    <ligand>
        <name>FAD</name>
        <dbReference type="ChEBI" id="CHEBI:57692"/>
    </ligand>
</feature>
<keyword evidence="2 6" id="KW-0285">Flavoprotein</keyword>
<feature type="binding site" evidence="6">
    <location>
        <position position="43"/>
    </location>
    <ligand>
        <name>FAD</name>
        <dbReference type="ChEBI" id="CHEBI:57692"/>
    </ligand>
</feature>
<gene>
    <name evidence="8" type="ORF">ERX27_03175</name>
</gene>
<dbReference type="GO" id="GO:0050661">
    <property type="term" value="F:NADP binding"/>
    <property type="evidence" value="ECO:0007669"/>
    <property type="project" value="UniProtKB-UniRule"/>
</dbReference>
<keyword evidence="3 6" id="KW-0274">FAD</keyword>
<proteinExistence type="inferred from homology"/>
<dbReference type="Pfam" id="PF07992">
    <property type="entry name" value="Pyr_redox_2"/>
    <property type="match status" value="1"/>
</dbReference>
<dbReference type="GO" id="GO:0004324">
    <property type="term" value="F:ferredoxin-NADP+ reductase activity"/>
    <property type="evidence" value="ECO:0007669"/>
    <property type="project" value="UniProtKB-UniRule"/>
</dbReference>
<evidence type="ECO:0000256" key="5">
    <source>
        <dbReference type="ARBA" id="ARBA00023002"/>
    </source>
</evidence>
<dbReference type="PANTHER" id="PTHR48105">
    <property type="entry name" value="THIOREDOXIN REDUCTASE 1-RELATED-RELATED"/>
    <property type="match status" value="1"/>
</dbReference>
<feature type="binding site" evidence="6">
    <location>
        <position position="286"/>
    </location>
    <ligand>
        <name>FAD</name>
        <dbReference type="ChEBI" id="CHEBI:57692"/>
    </ligand>
</feature>
<keyword evidence="9" id="KW-1185">Reference proteome</keyword>
<dbReference type="SUPFAM" id="SSF51905">
    <property type="entry name" value="FAD/NAD(P)-binding domain"/>
    <property type="match status" value="1"/>
</dbReference>
<comment type="caution">
    <text evidence="6">Lacks conserved residue(s) required for the propagation of feature annotation.</text>
</comment>
<evidence type="ECO:0000256" key="2">
    <source>
        <dbReference type="ARBA" id="ARBA00022630"/>
    </source>
</evidence>
<dbReference type="InterPro" id="IPR022890">
    <property type="entry name" value="Fd--NADP_Rdtase_type_2"/>
</dbReference>
<dbReference type="PRINTS" id="PR00469">
    <property type="entry name" value="PNDRDTASEII"/>
</dbReference>
<dbReference type="EC" id="1.18.1.2" evidence="6"/>
<keyword evidence="5 6" id="KW-0560">Oxidoreductase</keyword>
<name>A0A4R6BF31_9STAP</name>
<dbReference type="HAMAP" id="MF_01685">
    <property type="entry name" value="FENR2"/>
    <property type="match status" value="1"/>
</dbReference>
<evidence type="ECO:0000256" key="3">
    <source>
        <dbReference type="ARBA" id="ARBA00022827"/>
    </source>
</evidence>
<comment type="subunit">
    <text evidence="1 6">Homodimer.</text>
</comment>
<dbReference type="InterPro" id="IPR023753">
    <property type="entry name" value="FAD/NAD-binding_dom"/>
</dbReference>
<dbReference type="OrthoDB" id="9806179at2"/>
<dbReference type="InterPro" id="IPR036188">
    <property type="entry name" value="FAD/NAD-bd_sf"/>
</dbReference>
<dbReference type="PRINTS" id="PR00368">
    <property type="entry name" value="FADPNR"/>
</dbReference>
<feature type="binding site" evidence="6">
    <location>
        <position position="327"/>
    </location>
    <ligand>
        <name>FAD</name>
        <dbReference type="ChEBI" id="CHEBI:57692"/>
    </ligand>
</feature>
<evidence type="ECO:0000256" key="1">
    <source>
        <dbReference type="ARBA" id="ARBA00011738"/>
    </source>
</evidence>